<dbReference type="eggNOG" id="COG2981">
    <property type="taxonomic scope" value="Bacteria"/>
</dbReference>
<accession>Q0G324</accession>
<evidence type="ECO:0000313" key="7">
    <source>
        <dbReference type="EMBL" id="EAU42007.1"/>
    </source>
</evidence>
<protein>
    <recommendedName>
        <fullName evidence="9">CysZ-like protein</fullName>
    </recommendedName>
</protein>
<comment type="caution">
    <text evidence="7">The sequence shown here is derived from an EMBL/GenBank/DDBJ whole genome shotgun (WGS) entry which is preliminary data.</text>
</comment>
<keyword evidence="3 6" id="KW-1133">Transmembrane helix</keyword>
<evidence type="ECO:0000313" key="8">
    <source>
        <dbReference type="Proteomes" id="UP000004310"/>
    </source>
</evidence>
<dbReference type="NCBIfam" id="NF009407">
    <property type="entry name" value="PRK12768.1"/>
    <property type="match status" value="1"/>
</dbReference>
<reference evidence="7 8" key="1">
    <citation type="journal article" date="2010" name="J. Bacteriol.">
        <title>Genome sequence of Fulvimarina pelagi HTCC2506T, a Mn(II)-oxidizing alphaproteobacterium possessing an aerobic anoxygenic photosynthetic gene cluster and Xanthorhodopsin.</title>
        <authorList>
            <person name="Kang I."/>
            <person name="Oh H.M."/>
            <person name="Lim S.I."/>
            <person name="Ferriera S."/>
            <person name="Giovannoni S.J."/>
            <person name="Cho J.C."/>
        </authorList>
    </citation>
    <scope>NUCLEOTIDE SEQUENCE [LARGE SCALE GENOMIC DNA]</scope>
    <source>
        <strain evidence="7 8">HTCC2506</strain>
    </source>
</reference>
<comment type="subcellular location">
    <subcellularLocation>
        <location evidence="1">Membrane</location>
        <topology evidence="1">Multi-pass membrane protein</topology>
    </subcellularLocation>
</comment>
<dbReference type="STRING" id="217511.GCA_001463845_03348"/>
<keyword evidence="2 6" id="KW-0812">Transmembrane</keyword>
<feature type="region of interest" description="Disordered" evidence="5">
    <location>
        <begin position="233"/>
        <end position="257"/>
    </location>
</feature>
<dbReference type="EMBL" id="AATP01000002">
    <property type="protein sequence ID" value="EAU42007.1"/>
    <property type="molecule type" value="Genomic_DNA"/>
</dbReference>
<proteinExistence type="predicted"/>
<evidence type="ECO:0000256" key="1">
    <source>
        <dbReference type="ARBA" id="ARBA00004141"/>
    </source>
</evidence>
<dbReference type="AlphaFoldDB" id="Q0G324"/>
<dbReference type="HOGENOM" id="CLU_081565_0_0_5"/>
<name>Q0G324_9HYPH</name>
<feature type="transmembrane region" description="Helical" evidence="6">
    <location>
        <begin position="193"/>
        <end position="217"/>
    </location>
</feature>
<feature type="transmembrane region" description="Helical" evidence="6">
    <location>
        <begin position="21"/>
        <end position="49"/>
    </location>
</feature>
<dbReference type="RefSeq" id="WP_007068380.1">
    <property type="nucleotide sequence ID" value="NZ_DS022272.1"/>
</dbReference>
<feature type="transmembrane region" description="Helical" evidence="6">
    <location>
        <begin position="143"/>
        <end position="165"/>
    </location>
</feature>
<organism evidence="7 8">
    <name type="scientific">Fulvimarina pelagi HTCC2506</name>
    <dbReference type="NCBI Taxonomy" id="314231"/>
    <lineage>
        <taxon>Bacteria</taxon>
        <taxon>Pseudomonadati</taxon>
        <taxon>Pseudomonadota</taxon>
        <taxon>Alphaproteobacteria</taxon>
        <taxon>Hyphomicrobiales</taxon>
        <taxon>Aurantimonadaceae</taxon>
        <taxon>Fulvimarina</taxon>
    </lineage>
</organism>
<evidence type="ECO:0008006" key="9">
    <source>
        <dbReference type="Google" id="ProtNLM"/>
    </source>
</evidence>
<dbReference type="InterPro" id="IPR059112">
    <property type="entry name" value="CysZ/EI24"/>
</dbReference>
<keyword evidence="4 6" id="KW-0472">Membrane</keyword>
<evidence type="ECO:0000256" key="6">
    <source>
        <dbReference type="SAM" id="Phobius"/>
    </source>
</evidence>
<evidence type="ECO:0000256" key="4">
    <source>
        <dbReference type="ARBA" id="ARBA00023136"/>
    </source>
</evidence>
<evidence type="ECO:0000256" key="5">
    <source>
        <dbReference type="SAM" id="MobiDB-lite"/>
    </source>
</evidence>
<dbReference type="Pfam" id="PF07264">
    <property type="entry name" value="EI24"/>
    <property type="match status" value="1"/>
</dbReference>
<feature type="transmembrane region" description="Helical" evidence="6">
    <location>
        <begin position="118"/>
        <end position="137"/>
    </location>
</feature>
<feature type="transmembrane region" description="Helical" evidence="6">
    <location>
        <begin position="69"/>
        <end position="98"/>
    </location>
</feature>
<sequence>MIVTSARLAFSDIFSEPFRAALWKMLGLAAVVLIALWFAISLVFESFALPLLADLVPDLPNWVDQAGTAASWLLGLMLAVLLAFLIGPISAIIAGLFLDDVAEVVETQSYPGAPNGRAMPLVPGMILSVKFFGIVILGNLLALTLLLVPGINLVAFFLVNGYLLGREYFEFAAMRYRIGEDARELRQRHSSTVFFAGLVIAAFLSVPFLNILTPLFAASFMVHLHQRLSAKHGELPDPRQSFDRRIAGAERRESPRG</sequence>
<evidence type="ECO:0000256" key="3">
    <source>
        <dbReference type="ARBA" id="ARBA00022989"/>
    </source>
</evidence>
<evidence type="ECO:0000256" key="2">
    <source>
        <dbReference type="ARBA" id="ARBA00022692"/>
    </source>
</evidence>
<dbReference type="Proteomes" id="UP000004310">
    <property type="component" value="Unassembled WGS sequence"/>
</dbReference>
<gene>
    <name evidence="7" type="ORF">FP2506_16279</name>
</gene>
<keyword evidence="8" id="KW-1185">Reference proteome</keyword>